<reference evidence="2" key="1">
    <citation type="journal article" date="2018" name="DNA Res.">
        <title>Multiple hybrid de novo genome assembly of finger millet, an orphan allotetraploid crop.</title>
        <authorList>
            <person name="Hatakeyama M."/>
            <person name="Aluri S."/>
            <person name="Balachadran M.T."/>
            <person name="Sivarajan S.R."/>
            <person name="Patrignani A."/>
            <person name="Gruter S."/>
            <person name="Poveda L."/>
            <person name="Shimizu-Inatsugi R."/>
            <person name="Baeten J."/>
            <person name="Francoijs K.J."/>
            <person name="Nataraja K.N."/>
            <person name="Reddy Y.A.N."/>
            <person name="Phadnis S."/>
            <person name="Ravikumar R.L."/>
            <person name="Schlapbach R."/>
            <person name="Sreeman S.M."/>
            <person name="Shimizu K.K."/>
        </authorList>
    </citation>
    <scope>NUCLEOTIDE SEQUENCE</scope>
</reference>
<evidence type="ECO:0000313" key="2">
    <source>
        <dbReference type="EMBL" id="GJN40712.1"/>
    </source>
</evidence>
<dbReference type="Proteomes" id="UP001054889">
    <property type="component" value="Unassembled WGS sequence"/>
</dbReference>
<evidence type="ECO:0000256" key="1">
    <source>
        <dbReference type="SAM" id="MobiDB-lite"/>
    </source>
</evidence>
<feature type="compositionally biased region" description="Low complexity" evidence="1">
    <location>
        <begin position="50"/>
        <end position="65"/>
    </location>
</feature>
<evidence type="ECO:0000313" key="3">
    <source>
        <dbReference type="Proteomes" id="UP001054889"/>
    </source>
</evidence>
<gene>
    <name evidence="2" type="primary">gn00005</name>
    <name evidence="2" type="ORF">PR202_gn00005</name>
</gene>
<keyword evidence="3" id="KW-1185">Reference proteome</keyword>
<name>A0AAV5G0E6_ELECO</name>
<comment type="caution">
    <text evidence="2">The sequence shown here is derived from an EMBL/GenBank/DDBJ whole genome shotgun (WGS) entry which is preliminary data.</text>
</comment>
<dbReference type="EMBL" id="BQKI01000199">
    <property type="protein sequence ID" value="GJN40712.1"/>
    <property type="molecule type" value="Genomic_DNA"/>
</dbReference>
<feature type="compositionally biased region" description="Polar residues" evidence="1">
    <location>
        <begin position="86"/>
        <end position="98"/>
    </location>
</feature>
<organism evidence="2 3">
    <name type="scientific">Eleusine coracana subsp. coracana</name>
    <dbReference type="NCBI Taxonomy" id="191504"/>
    <lineage>
        <taxon>Eukaryota</taxon>
        <taxon>Viridiplantae</taxon>
        <taxon>Streptophyta</taxon>
        <taxon>Embryophyta</taxon>
        <taxon>Tracheophyta</taxon>
        <taxon>Spermatophyta</taxon>
        <taxon>Magnoliopsida</taxon>
        <taxon>Liliopsida</taxon>
        <taxon>Poales</taxon>
        <taxon>Poaceae</taxon>
        <taxon>PACMAD clade</taxon>
        <taxon>Chloridoideae</taxon>
        <taxon>Cynodonteae</taxon>
        <taxon>Eleusininae</taxon>
        <taxon>Eleusine</taxon>
    </lineage>
</organism>
<sequence length="208" mass="22844">MARSSSFQVTATSTYICHTDEVQCPSGTWRPHSTFHVHAPPFRGMLDVQSPSSRRSTSSRNPRGRLAGTWRPRLDDGGDGLLYSSEGDSSSIHTNGEADSSENESEDCSGGTDSQFLLWGDVAARQECEEECRRGAGCADGDGVARKEPVDGLSDWEAEYLGQRGTGQIQPGVWRRRVHPCRGEVAKRVMGDEKLAEMTLTDPKRVKR</sequence>
<protein>
    <submittedName>
        <fullName evidence="2">Uncharacterized protein</fullName>
    </submittedName>
</protein>
<proteinExistence type="predicted"/>
<reference evidence="2" key="2">
    <citation type="submission" date="2021-12" db="EMBL/GenBank/DDBJ databases">
        <title>Resequencing data analysis of finger millet.</title>
        <authorList>
            <person name="Hatakeyama M."/>
            <person name="Aluri S."/>
            <person name="Balachadran M.T."/>
            <person name="Sivarajan S.R."/>
            <person name="Poveda L."/>
            <person name="Shimizu-Inatsugi R."/>
            <person name="Schlapbach R."/>
            <person name="Sreeman S.M."/>
            <person name="Shimizu K.K."/>
        </authorList>
    </citation>
    <scope>NUCLEOTIDE SEQUENCE</scope>
</reference>
<dbReference type="AlphaFoldDB" id="A0AAV5G0E6"/>
<accession>A0AAV5G0E6</accession>
<feature type="region of interest" description="Disordered" evidence="1">
    <location>
        <begin position="42"/>
        <end position="112"/>
    </location>
</feature>